<dbReference type="Pfam" id="PF13560">
    <property type="entry name" value="HTH_31"/>
    <property type="match status" value="1"/>
</dbReference>
<keyword evidence="4" id="KW-1185">Reference proteome</keyword>
<evidence type="ECO:0000313" key="3">
    <source>
        <dbReference type="EMBL" id="BAU86191.1"/>
    </source>
</evidence>
<protein>
    <recommendedName>
        <fullName evidence="5">XRE family transcriptional regulator</fullName>
    </recommendedName>
</protein>
<proteinExistence type="predicted"/>
<dbReference type="Proteomes" id="UP000217676">
    <property type="component" value="Chromosome"/>
</dbReference>
<reference evidence="3 4" key="1">
    <citation type="journal article" date="2016" name="Genome Announc.">
        <title>Complete Genome Sequence of Thiostrepton-Producing Streptomyces laurentii ATCC 31255.</title>
        <authorList>
            <person name="Doi K."/>
            <person name="Fujino Y."/>
            <person name="Nagayoshi Y."/>
            <person name="Ohshima T."/>
            <person name="Ogata S."/>
        </authorList>
    </citation>
    <scope>NUCLEOTIDE SEQUENCE [LARGE SCALE GENOMIC DNA]</scope>
    <source>
        <strain evidence="3 4">ATCC 31255</strain>
    </source>
</reference>
<sequence>MTRGKSAPDARGARSPAEFIACLQALKDWSGLTYRQLSARAEARGDVLPRSTVANMLARTTVPRAELLAAFVRACGATPEAVAEWEAVRKELAVRGRSEPPSPGAEPADGEGAEGQEAPEDRDEEDRDEEDRDEEERSLAWPVPEPAPDAGDTTPARIPAPPRARLRRLLVGVVAVTALVTATVSIVVFLRGGDPGGHQGPPVLTAPAEGPVRIRVIGSDLCLNERRGGRTGQIYQRSCAGAVVPYYSLKRLDGADWRIVSDHPDYGPGCSGLPSGGRPAEAALEDSECGDTSRVERFTLEPYGTPVTGYRVRPAGSATPDTCVTVLGDPKAEWSRLAQSPCRADARGQLFSFDRRS</sequence>
<evidence type="ECO:0000256" key="1">
    <source>
        <dbReference type="SAM" id="MobiDB-lite"/>
    </source>
</evidence>
<evidence type="ECO:0000313" key="4">
    <source>
        <dbReference type="Proteomes" id="UP000217676"/>
    </source>
</evidence>
<dbReference type="AlphaFoldDB" id="A0A160P5M4"/>
<organism evidence="3 4">
    <name type="scientific">Streptomyces laurentii</name>
    <dbReference type="NCBI Taxonomy" id="39478"/>
    <lineage>
        <taxon>Bacteria</taxon>
        <taxon>Bacillati</taxon>
        <taxon>Actinomycetota</taxon>
        <taxon>Actinomycetes</taxon>
        <taxon>Kitasatosporales</taxon>
        <taxon>Streptomycetaceae</taxon>
        <taxon>Streptomyces</taxon>
    </lineage>
</organism>
<feature type="compositionally biased region" description="Acidic residues" evidence="1">
    <location>
        <begin position="108"/>
        <end position="136"/>
    </location>
</feature>
<name>A0A160P5M4_STRLU</name>
<keyword evidence="2" id="KW-0472">Membrane</keyword>
<dbReference type="EMBL" id="AP017424">
    <property type="protein sequence ID" value="BAU86191.1"/>
    <property type="molecule type" value="Genomic_DNA"/>
</dbReference>
<feature type="region of interest" description="Disordered" evidence="1">
    <location>
        <begin position="94"/>
        <end position="160"/>
    </location>
</feature>
<accession>A0A160P5M4</accession>
<keyword evidence="2" id="KW-1133">Transmembrane helix</keyword>
<evidence type="ECO:0008006" key="5">
    <source>
        <dbReference type="Google" id="ProtNLM"/>
    </source>
</evidence>
<feature type="transmembrane region" description="Helical" evidence="2">
    <location>
        <begin position="169"/>
        <end position="190"/>
    </location>
</feature>
<keyword evidence="2" id="KW-0812">Transmembrane</keyword>
<gene>
    <name evidence="3" type="ORF">SLA_5310</name>
</gene>
<dbReference type="KEGG" id="slau:SLA_5310"/>
<evidence type="ECO:0000256" key="2">
    <source>
        <dbReference type="SAM" id="Phobius"/>
    </source>
</evidence>